<feature type="region of interest" description="Disordered" evidence="1">
    <location>
        <begin position="242"/>
        <end position="284"/>
    </location>
</feature>
<dbReference type="AlphaFoldDB" id="A0AA40VMG0"/>
<feature type="domain" description="Glycosyltransferase 2-like" evidence="2">
    <location>
        <begin position="4"/>
        <end position="140"/>
    </location>
</feature>
<sequence length="284" mass="31228">MRTSVVIPSLNDAVMLRTCLAAIAVQTRPPDEVIVVDNGSTDDTADVARAAGAHVVAQPVRGIFPATTAGFDAAEGELLLRLDADSVPPADWVARIVTAFETDPGLDALSGPGRFYGGNAVTRWIAANLYLGAYPTLIRWALGHQVLFGSNLAMRTALWRDVRGRVHRDDPRAHDDFDITINLVPGTHVRYDRSLVVDVSARPFSSVGALRTRLAWALHTMAINQREMSFLARRRQWQAWTRAVDAGDPPPAPGEVSDRRGRRARRSRARARSANPRWGCARRR</sequence>
<reference evidence="3 4" key="1">
    <citation type="submission" date="2020-08" db="EMBL/GenBank/DDBJ databases">
        <title>Sequencing the genomes of 1000 actinobacteria strains.</title>
        <authorList>
            <person name="Klenk H.-P."/>
        </authorList>
    </citation>
    <scope>NUCLEOTIDE SEQUENCE [LARGE SCALE GENOMIC DNA]</scope>
    <source>
        <strain evidence="3 4">DSM 19600</strain>
    </source>
</reference>
<dbReference type="PANTHER" id="PTHR43685">
    <property type="entry name" value="GLYCOSYLTRANSFERASE"/>
    <property type="match status" value="1"/>
</dbReference>
<protein>
    <submittedName>
        <fullName evidence="3">Glycosyltransferase involved in cell wall biosynthesis</fullName>
    </submittedName>
</protein>
<accession>A0AA40VMG0</accession>
<feature type="compositionally biased region" description="Basic residues" evidence="1">
    <location>
        <begin position="260"/>
        <end position="271"/>
    </location>
</feature>
<proteinExistence type="predicted"/>
<evidence type="ECO:0000313" key="4">
    <source>
        <dbReference type="Proteomes" id="UP000549113"/>
    </source>
</evidence>
<dbReference type="InterPro" id="IPR001173">
    <property type="entry name" value="Glyco_trans_2-like"/>
</dbReference>
<evidence type="ECO:0000259" key="2">
    <source>
        <dbReference type="Pfam" id="PF00535"/>
    </source>
</evidence>
<organism evidence="3 4">
    <name type="scientific">Microbacterium invictum</name>
    <dbReference type="NCBI Taxonomy" id="515415"/>
    <lineage>
        <taxon>Bacteria</taxon>
        <taxon>Bacillati</taxon>
        <taxon>Actinomycetota</taxon>
        <taxon>Actinomycetes</taxon>
        <taxon>Micrococcales</taxon>
        <taxon>Microbacteriaceae</taxon>
        <taxon>Microbacterium</taxon>
    </lineage>
</organism>
<dbReference type="InterPro" id="IPR050834">
    <property type="entry name" value="Glycosyltransf_2"/>
</dbReference>
<dbReference type="SUPFAM" id="SSF53448">
    <property type="entry name" value="Nucleotide-diphospho-sugar transferases"/>
    <property type="match status" value="1"/>
</dbReference>
<comment type="caution">
    <text evidence="3">The sequence shown here is derived from an EMBL/GenBank/DDBJ whole genome shotgun (WGS) entry which is preliminary data.</text>
</comment>
<evidence type="ECO:0000256" key="1">
    <source>
        <dbReference type="SAM" id="MobiDB-lite"/>
    </source>
</evidence>
<dbReference type="Pfam" id="PF00535">
    <property type="entry name" value="Glycos_transf_2"/>
    <property type="match status" value="1"/>
</dbReference>
<dbReference type="Gene3D" id="3.90.550.10">
    <property type="entry name" value="Spore Coat Polysaccharide Biosynthesis Protein SpsA, Chain A"/>
    <property type="match status" value="1"/>
</dbReference>
<dbReference type="CDD" id="cd00761">
    <property type="entry name" value="Glyco_tranf_GTA_type"/>
    <property type="match status" value="1"/>
</dbReference>
<evidence type="ECO:0000313" key="3">
    <source>
        <dbReference type="EMBL" id="MBB4139263.1"/>
    </source>
</evidence>
<name>A0AA40VMG0_9MICO</name>
<dbReference type="EMBL" id="JACIFH010000001">
    <property type="protein sequence ID" value="MBB4139263.1"/>
    <property type="molecule type" value="Genomic_DNA"/>
</dbReference>
<dbReference type="RefSeq" id="WP_183498944.1">
    <property type="nucleotide sequence ID" value="NZ_BAABCO010000001.1"/>
</dbReference>
<keyword evidence="4" id="KW-1185">Reference proteome</keyword>
<gene>
    <name evidence="3" type="ORF">BKA10_001057</name>
</gene>
<dbReference type="InterPro" id="IPR029044">
    <property type="entry name" value="Nucleotide-diphossugar_trans"/>
</dbReference>
<dbReference type="Proteomes" id="UP000549113">
    <property type="component" value="Unassembled WGS sequence"/>
</dbReference>
<dbReference type="PANTHER" id="PTHR43685:SF2">
    <property type="entry name" value="GLYCOSYLTRANSFERASE 2-LIKE DOMAIN-CONTAINING PROTEIN"/>
    <property type="match status" value="1"/>
</dbReference>